<dbReference type="RefSeq" id="WP_371394303.1">
    <property type="nucleotide sequence ID" value="NZ_CP163421.1"/>
</dbReference>
<evidence type="ECO:0000313" key="2">
    <source>
        <dbReference type="Proteomes" id="UP001596024"/>
    </source>
</evidence>
<organism evidence="1 2">
    <name type="scientific">Glycocaulis abyssi</name>
    <dbReference type="NCBI Taxonomy" id="1433403"/>
    <lineage>
        <taxon>Bacteria</taxon>
        <taxon>Pseudomonadati</taxon>
        <taxon>Pseudomonadota</taxon>
        <taxon>Alphaproteobacteria</taxon>
        <taxon>Maricaulales</taxon>
        <taxon>Maricaulaceae</taxon>
        <taxon>Glycocaulis</taxon>
    </lineage>
</organism>
<name>A0ABV9NGM6_9PROT</name>
<gene>
    <name evidence="1" type="ORF">ACFPB0_14100</name>
</gene>
<sequence length="449" mass="47471">MQTSSNLNLPFLMPAQAQKHVTHNEALQMLDALVQLGVASRQLSTPPESPLAGERHIVAEGASGVWAGVPAGHVAAFQDGAWQVFAPQTGWIAWIADEGVAHVFDGEGWSPFTGTSINPAPMVGVNTDADETNRLAVKSDAVLLSHDDVTPGNGGVQLKLNKAAPGDTASVLYQTGWSGRAEFGTAGDDDFHIKVSANGSDWHEALVIDRASGAVALPNTPPAANSFNLLKDAGRFAGSPEPQSAVVSGFEAPAYINPVNGADISAGPKYIYNNSDYGGSAGTLDPDIDALISKLKNAGSRRFGVEFFALQITAGSGTSTARTIDGITHYLPFTTPQVPLPPELSFNVHVLVKSGSVGCAIPSSPNALYLDGVRFTAPQRILPEDGWKQVTRRMNWSPASFLGYDNIAHQIFTTPGTVFWLAAFTATPGLLPMAPERYYGVIPSLEAWR</sequence>
<comment type="caution">
    <text evidence="1">The sequence shown here is derived from an EMBL/GenBank/DDBJ whole genome shotgun (WGS) entry which is preliminary data.</text>
</comment>
<dbReference type="InterPro" id="IPR021251">
    <property type="entry name" value="DUF2793"/>
</dbReference>
<dbReference type="Proteomes" id="UP001596024">
    <property type="component" value="Unassembled WGS sequence"/>
</dbReference>
<dbReference type="EMBL" id="JBHSGQ010000012">
    <property type="protein sequence ID" value="MFC4726424.1"/>
    <property type="molecule type" value="Genomic_DNA"/>
</dbReference>
<keyword evidence="2" id="KW-1185">Reference proteome</keyword>
<reference evidence="2" key="1">
    <citation type="journal article" date="2019" name="Int. J. Syst. Evol. Microbiol.">
        <title>The Global Catalogue of Microorganisms (GCM) 10K type strain sequencing project: providing services to taxonomists for standard genome sequencing and annotation.</title>
        <authorList>
            <consortium name="The Broad Institute Genomics Platform"/>
            <consortium name="The Broad Institute Genome Sequencing Center for Infectious Disease"/>
            <person name="Wu L."/>
            <person name="Ma J."/>
        </authorList>
    </citation>
    <scope>NUCLEOTIDE SEQUENCE [LARGE SCALE GENOMIC DNA]</scope>
    <source>
        <strain evidence="2">CCUG 62981</strain>
    </source>
</reference>
<proteinExistence type="predicted"/>
<accession>A0ABV9NGM6</accession>
<dbReference type="Pfam" id="PF10983">
    <property type="entry name" value="DUF2793"/>
    <property type="match status" value="1"/>
</dbReference>
<evidence type="ECO:0000313" key="1">
    <source>
        <dbReference type="EMBL" id="MFC4726424.1"/>
    </source>
</evidence>
<protein>
    <submittedName>
        <fullName evidence="1">DUF2793 domain-containing protein</fullName>
    </submittedName>
</protein>